<feature type="transmembrane region" description="Helical" evidence="9">
    <location>
        <begin position="617"/>
        <end position="639"/>
    </location>
</feature>
<feature type="transmembrane region" description="Helical" evidence="9">
    <location>
        <begin position="523"/>
        <end position="546"/>
    </location>
</feature>
<evidence type="ECO:0000256" key="5">
    <source>
        <dbReference type="ARBA" id="ARBA00022692"/>
    </source>
</evidence>
<feature type="region of interest" description="Disordered" evidence="8">
    <location>
        <begin position="688"/>
        <end position="740"/>
    </location>
</feature>
<feature type="transmembrane region" description="Helical" evidence="9">
    <location>
        <begin position="749"/>
        <end position="776"/>
    </location>
</feature>
<dbReference type="PANTHER" id="PTHR31611">
    <property type="entry name" value="HIGH-AFFINITY NICKEL TRANSPORT PROTEIN NIC1"/>
    <property type="match status" value="1"/>
</dbReference>
<evidence type="ECO:0000256" key="9">
    <source>
        <dbReference type="SAM" id="Phobius"/>
    </source>
</evidence>
<evidence type="ECO:0000256" key="6">
    <source>
        <dbReference type="ARBA" id="ARBA00022989"/>
    </source>
</evidence>
<dbReference type="STRING" id="1441469.A0A225AZS1"/>
<dbReference type="Pfam" id="PF03824">
    <property type="entry name" value="NicO"/>
    <property type="match status" value="1"/>
</dbReference>
<protein>
    <recommendedName>
        <fullName evidence="12">Nickel/cobalt efflux system</fullName>
    </recommendedName>
</protein>
<dbReference type="InterPro" id="IPR004688">
    <property type="entry name" value="Ni/Co_transpt"/>
</dbReference>
<dbReference type="PANTHER" id="PTHR31611:SF0">
    <property type="entry name" value="HIGH-AFFINITY NICKEL TRANSPORT PROTEIN NIC1"/>
    <property type="match status" value="1"/>
</dbReference>
<proteinExistence type="inferred from homology"/>
<evidence type="ECO:0000256" key="1">
    <source>
        <dbReference type="ARBA" id="ARBA00004127"/>
    </source>
</evidence>
<accession>A0A225AZS1</accession>
<dbReference type="GO" id="GO:0005886">
    <property type="term" value="C:plasma membrane"/>
    <property type="evidence" value="ECO:0007669"/>
    <property type="project" value="InterPro"/>
</dbReference>
<evidence type="ECO:0008006" key="12">
    <source>
        <dbReference type="Google" id="ProtNLM"/>
    </source>
</evidence>
<keyword evidence="4" id="KW-0533">Nickel</keyword>
<evidence type="ECO:0000313" key="11">
    <source>
        <dbReference type="Proteomes" id="UP000214365"/>
    </source>
</evidence>
<gene>
    <name evidence="10" type="ORF">UA08_03621</name>
</gene>
<feature type="transmembrane region" description="Helical" evidence="9">
    <location>
        <begin position="412"/>
        <end position="433"/>
    </location>
</feature>
<feature type="compositionally biased region" description="Polar residues" evidence="8">
    <location>
        <begin position="701"/>
        <end position="740"/>
    </location>
</feature>
<evidence type="ECO:0000256" key="3">
    <source>
        <dbReference type="ARBA" id="ARBA00022448"/>
    </source>
</evidence>
<feature type="transmembrane region" description="Helical" evidence="9">
    <location>
        <begin position="439"/>
        <end position="460"/>
    </location>
</feature>
<keyword evidence="3" id="KW-0813">Transport</keyword>
<comment type="similarity">
    <text evidence="2">Belongs to the NiCoT transporter (TC 2.A.52) family.</text>
</comment>
<dbReference type="AlphaFoldDB" id="A0A225AZS1"/>
<keyword evidence="11" id="KW-1185">Reference proteome</keyword>
<name>A0A225AZS1_TALAT</name>
<dbReference type="GO" id="GO:0015099">
    <property type="term" value="F:nickel cation transmembrane transporter activity"/>
    <property type="evidence" value="ECO:0007669"/>
    <property type="project" value="InterPro"/>
</dbReference>
<dbReference type="OrthoDB" id="5197598at2759"/>
<dbReference type="EMBL" id="LFMY01000004">
    <property type="protein sequence ID" value="OKL61209.1"/>
    <property type="molecule type" value="Genomic_DNA"/>
</dbReference>
<keyword evidence="6 9" id="KW-1133">Transmembrane helix</keyword>
<evidence type="ECO:0000313" key="10">
    <source>
        <dbReference type="EMBL" id="OKL61209.1"/>
    </source>
</evidence>
<evidence type="ECO:0000256" key="8">
    <source>
        <dbReference type="SAM" id="MobiDB-lite"/>
    </source>
</evidence>
<comment type="subcellular location">
    <subcellularLocation>
        <location evidence="1">Endomembrane system</location>
        <topology evidence="1">Multi-pass membrane protein</topology>
    </subcellularLocation>
</comment>
<evidence type="ECO:0000256" key="7">
    <source>
        <dbReference type="ARBA" id="ARBA00023136"/>
    </source>
</evidence>
<feature type="transmembrane region" description="Helical" evidence="9">
    <location>
        <begin position="796"/>
        <end position="819"/>
    </location>
</feature>
<keyword evidence="7 9" id="KW-0472">Membrane</keyword>
<comment type="caution">
    <text evidence="10">The sequence shown here is derived from an EMBL/GenBank/DDBJ whole genome shotgun (WGS) entry which is preliminary data.</text>
</comment>
<dbReference type="InterPro" id="IPR011541">
    <property type="entry name" value="Ni/Co_transpt_high_affinity"/>
</dbReference>
<organism evidence="10 11">
    <name type="scientific">Talaromyces atroroseus</name>
    <dbReference type="NCBI Taxonomy" id="1441469"/>
    <lineage>
        <taxon>Eukaryota</taxon>
        <taxon>Fungi</taxon>
        <taxon>Dikarya</taxon>
        <taxon>Ascomycota</taxon>
        <taxon>Pezizomycotina</taxon>
        <taxon>Eurotiomycetes</taxon>
        <taxon>Eurotiomycetidae</taxon>
        <taxon>Eurotiales</taxon>
        <taxon>Trichocomaceae</taxon>
        <taxon>Talaromyces</taxon>
        <taxon>Talaromyces sect. Trachyspermi</taxon>
    </lineage>
</organism>
<feature type="transmembrane region" description="Helical" evidence="9">
    <location>
        <begin position="645"/>
        <end position="664"/>
    </location>
</feature>
<sequence length="875" mass="98096">MPTARRLQATVLYHTSETWHLEKRFDLNFEKLPRRCYVFLPVEIYPESTQERLPILRHFDAPPVLATKMCTEINGYFGSRSKYDENERLRNYSTWMRCLVKMILEEALPNGKDYKWNEMTFLTRWDCAQKTHQVLCVDTPDHFPLRMLDALRGQGTGGGESHMLRSSGVDYFNDPFSMHAPLLDQVVEWNDESVWAIRHPIRVIEKKRPESQPDFEAMHEISRHSIHVSEVLLVTIQNFEMLREQQTYMHNQCGFAKEYREQAHEYLNFQIQMLRSLRERSISNHSRLTSEITVSFFSTTFFTFGEEGLQASKQMWLYWVVTIPSTLLVVVFWRLLLHRSAPMTLEAAKIAAMSMFKRRRDRKKEKKNEKEKKKHLTAIMLTKAATRLSSFKRKFVLRAETLHARIPAIKKVPLPALGIISLIAFINLLVWAACGVVLHFYPSLVSTAAISYSLGLRHALDADHISAIDLMTRRLLAGGQRPVTVGTFFSLGHSTIVIITSIVVAATAAAVSSRFNGFSTVGGIIGTAVSASVLILLGLMNAYILYKLVQQMRRVLPFYRHRLRQQQGDGGIDGDEGALVQGESENDIWKIEGGGFLFSILRKLFVLIDRPWKMYPLGVLFGLGFDTSSEIALLGISSVEASRQSNFWVILIFPILFTAGMCLIDTTDGALMLSLYVQPAANFLPSTPAVETQAGPAPETEQVSGQFLTESSPPGISDENGNQQCPSPQNTDITNSNNGNDNQRDPVAFLYYSIVLTTLTVLVALVIGILQVLSLVWNVTGLTGPFWHGVEIANDYYDAIGGGICGCFVIVGTMSVVCYKPWRRWVGIDGDVDNATTSTDLERQANSAGEKGCFSAGGVCDKDGSAIVSQLDAKV</sequence>
<dbReference type="GeneID" id="31003376"/>
<feature type="transmembrane region" description="Helical" evidence="9">
    <location>
        <begin position="481"/>
        <end position="511"/>
    </location>
</feature>
<dbReference type="RefSeq" id="XP_020121330.1">
    <property type="nucleotide sequence ID" value="XM_020265941.1"/>
</dbReference>
<reference evidence="10 11" key="1">
    <citation type="submission" date="2015-06" db="EMBL/GenBank/DDBJ databases">
        <title>Talaromyces atroroseus IBT 11181 draft genome.</title>
        <authorList>
            <person name="Rasmussen K.B."/>
            <person name="Rasmussen S."/>
            <person name="Petersen B."/>
            <person name="Sicheritz-Ponten T."/>
            <person name="Mortensen U.H."/>
            <person name="Thrane U."/>
        </authorList>
    </citation>
    <scope>NUCLEOTIDE SEQUENCE [LARGE SCALE GENOMIC DNA]</scope>
    <source>
        <strain evidence="10 11">IBT 11181</strain>
    </source>
</reference>
<feature type="transmembrane region" description="Helical" evidence="9">
    <location>
        <begin position="316"/>
        <end position="336"/>
    </location>
</feature>
<evidence type="ECO:0000256" key="4">
    <source>
        <dbReference type="ARBA" id="ARBA00022596"/>
    </source>
</evidence>
<keyword evidence="5 9" id="KW-0812">Transmembrane</keyword>
<evidence type="ECO:0000256" key="2">
    <source>
        <dbReference type="ARBA" id="ARBA00010892"/>
    </source>
</evidence>
<dbReference type="GO" id="GO:0012505">
    <property type="term" value="C:endomembrane system"/>
    <property type="evidence" value="ECO:0007669"/>
    <property type="project" value="UniProtKB-SubCell"/>
</dbReference>
<dbReference type="Proteomes" id="UP000214365">
    <property type="component" value="Unassembled WGS sequence"/>
</dbReference>